<dbReference type="Proteomes" id="UP001295684">
    <property type="component" value="Unassembled WGS sequence"/>
</dbReference>
<dbReference type="EMBL" id="CAMPGE010024526">
    <property type="protein sequence ID" value="CAI2382358.1"/>
    <property type="molecule type" value="Genomic_DNA"/>
</dbReference>
<comment type="caution">
    <text evidence="1">The sequence shown here is derived from an EMBL/GenBank/DDBJ whole genome shotgun (WGS) entry which is preliminary data.</text>
</comment>
<sequence>MQSVHLCVCASIRVGIILGRLLLKILDLSKETGEIPLFKISQRDTVS</sequence>
<gene>
    <name evidence="1" type="ORF">ECRASSUSDP1_LOCUS23830</name>
</gene>
<keyword evidence="2" id="KW-1185">Reference proteome</keyword>
<protein>
    <submittedName>
        <fullName evidence="1">Uncharacterized protein</fullName>
    </submittedName>
</protein>
<proteinExistence type="predicted"/>
<organism evidence="1 2">
    <name type="scientific">Euplotes crassus</name>
    <dbReference type="NCBI Taxonomy" id="5936"/>
    <lineage>
        <taxon>Eukaryota</taxon>
        <taxon>Sar</taxon>
        <taxon>Alveolata</taxon>
        <taxon>Ciliophora</taxon>
        <taxon>Intramacronucleata</taxon>
        <taxon>Spirotrichea</taxon>
        <taxon>Hypotrichia</taxon>
        <taxon>Euplotida</taxon>
        <taxon>Euplotidae</taxon>
        <taxon>Moneuplotes</taxon>
    </lineage>
</organism>
<reference evidence="1" key="1">
    <citation type="submission" date="2023-07" db="EMBL/GenBank/DDBJ databases">
        <authorList>
            <consortium name="AG Swart"/>
            <person name="Singh M."/>
            <person name="Singh A."/>
            <person name="Seah K."/>
            <person name="Emmerich C."/>
        </authorList>
    </citation>
    <scope>NUCLEOTIDE SEQUENCE</scope>
    <source>
        <strain evidence="1">DP1</strain>
    </source>
</reference>
<accession>A0AAD2D7I8</accession>
<dbReference type="AlphaFoldDB" id="A0AAD2D7I8"/>
<evidence type="ECO:0000313" key="2">
    <source>
        <dbReference type="Proteomes" id="UP001295684"/>
    </source>
</evidence>
<name>A0AAD2D7I8_EUPCR</name>
<evidence type="ECO:0000313" key="1">
    <source>
        <dbReference type="EMBL" id="CAI2382358.1"/>
    </source>
</evidence>